<dbReference type="Proteomes" id="UP000236584">
    <property type="component" value="Chromosome"/>
</dbReference>
<proteinExistence type="predicted"/>
<dbReference type="SUPFAM" id="SSF46689">
    <property type="entry name" value="Homeodomain-like"/>
    <property type="match status" value="1"/>
</dbReference>
<evidence type="ECO:0000313" key="1">
    <source>
        <dbReference type="EMBL" id="AUV82676.1"/>
    </source>
</evidence>
<evidence type="ECO:0000313" key="2">
    <source>
        <dbReference type="Proteomes" id="UP000236584"/>
    </source>
</evidence>
<evidence type="ECO:0008006" key="3">
    <source>
        <dbReference type="Google" id="ProtNLM"/>
    </source>
</evidence>
<accession>A0A2I8VL71</accession>
<organism evidence="1 2">
    <name type="scientific">Salinigranum rubrum</name>
    <dbReference type="NCBI Taxonomy" id="755307"/>
    <lineage>
        <taxon>Archaea</taxon>
        <taxon>Methanobacteriati</taxon>
        <taxon>Methanobacteriota</taxon>
        <taxon>Stenosarchaea group</taxon>
        <taxon>Halobacteria</taxon>
        <taxon>Halobacteriales</taxon>
        <taxon>Haloferacaceae</taxon>
        <taxon>Salinigranum</taxon>
    </lineage>
</organism>
<name>A0A2I8VL71_9EURY</name>
<protein>
    <recommendedName>
        <fullName evidence="3">Transposase</fullName>
    </recommendedName>
</protein>
<dbReference type="Pfam" id="PF13565">
    <property type="entry name" value="HTH_32"/>
    <property type="match status" value="1"/>
</dbReference>
<dbReference type="OrthoDB" id="195008at2157"/>
<dbReference type="KEGG" id="srub:C2R22_14340"/>
<gene>
    <name evidence="1" type="ORF">C2R22_14340</name>
</gene>
<sequence>MGHLENVSVTDLQRALDRVEGKKPTQRLITAIAYKHGVTQTELAAWYGVQRRTIYNWLTRFDDRPIEAAVSDDERPGRPRKLTPDQQEALYATLREPPTEVGLDETAWTADLVRQYTEERFGVTYSRSSCRRLLSEATEREDVGGS</sequence>
<dbReference type="EMBL" id="CP026309">
    <property type="protein sequence ID" value="AUV82676.1"/>
    <property type="molecule type" value="Genomic_DNA"/>
</dbReference>
<keyword evidence="2" id="KW-1185">Reference proteome</keyword>
<dbReference type="AlphaFoldDB" id="A0A2I8VL71"/>
<reference evidence="1 2" key="1">
    <citation type="submission" date="2018-01" db="EMBL/GenBank/DDBJ databases">
        <title>Complete genome sequence of Salinigranum rubrum GX10T, an extremely halophilic archaeon isolated from a marine solar saltern.</title>
        <authorList>
            <person name="Han S."/>
        </authorList>
    </citation>
    <scope>NUCLEOTIDE SEQUENCE [LARGE SCALE GENOMIC DNA]</scope>
    <source>
        <strain evidence="1 2">GX10</strain>
    </source>
</reference>
<dbReference type="InterPro" id="IPR009057">
    <property type="entry name" value="Homeodomain-like_sf"/>
</dbReference>